<dbReference type="STRING" id="866536.Belba_0978"/>
<reference evidence="2" key="1">
    <citation type="submission" date="2012-06" db="EMBL/GenBank/DDBJ databases">
        <title>The complete genome of Belliella baltica DSM 15883.</title>
        <authorList>
            <person name="Lucas S."/>
            <person name="Copeland A."/>
            <person name="Lapidus A."/>
            <person name="Goodwin L."/>
            <person name="Pitluck S."/>
            <person name="Peters L."/>
            <person name="Mikhailova N."/>
            <person name="Davenport K."/>
            <person name="Kyrpides N."/>
            <person name="Mavromatis K."/>
            <person name="Pagani I."/>
            <person name="Ivanova N."/>
            <person name="Ovchinnikova G."/>
            <person name="Zeytun A."/>
            <person name="Detter J.C."/>
            <person name="Han C."/>
            <person name="Land M."/>
            <person name="Hauser L."/>
            <person name="Markowitz V."/>
            <person name="Cheng J.-F."/>
            <person name="Hugenholtz P."/>
            <person name="Woyke T."/>
            <person name="Wu D."/>
            <person name="Tindall B."/>
            <person name="Pomrenke H."/>
            <person name="Brambilla E."/>
            <person name="Klenk H.-P."/>
            <person name="Eisen J.A."/>
        </authorList>
    </citation>
    <scope>NUCLEOTIDE SEQUENCE [LARGE SCALE GENOMIC DNA]</scope>
    <source>
        <strain evidence="2">DSM 15883 / CIP 108006 / LMG 21964 / BA134</strain>
    </source>
</reference>
<organism evidence="1 2">
    <name type="scientific">Belliella baltica (strain DSM 15883 / CIP 108006 / LMG 21964 / BA134)</name>
    <dbReference type="NCBI Taxonomy" id="866536"/>
    <lineage>
        <taxon>Bacteria</taxon>
        <taxon>Pseudomonadati</taxon>
        <taxon>Bacteroidota</taxon>
        <taxon>Cytophagia</taxon>
        <taxon>Cytophagales</taxon>
        <taxon>Cyclobacteriaceae</taxon>
        <taxon>Belliella</taxon>
    </lineage>
</organism>
<name>I3Z303_BELBD</name>
<protein>
    <submittedName>
        <fullName evidence="1">Uncharacterized protein</fullName>
    </submittedName>
</protein>
<dbReference type="EMBL" id="CP003281">
    <property type="protein sequence ID" value="AFL83621.1"/>
    <property type="molecule type" value="Genomic_DNA"/>
</dbReference>
<evidence type="ECO:0000313" key="1">
    <source>
        <dbReference type="EMBL" id="AFL83621.1"/>
    </source>
</evidence>
<evidence type="ECO:0000313" key="2">
    <source>
        <dbReference type="Proteomes" id="UP000006050"/>
    </source>
</evidence>
<dbReference type="Pfam" id="PF13970">
    <property type="entry name" value="DUF4221"/>
    <property type="match status" value="1"/>
</dbReference>
<sequence length="398" mass="45773">MSNSSFQKQLTKAFKNALVFLSFIFTGLNCSGHKISNSEFLNLDFKEFITISLNNNATNSWLYHQIFNLNNGSKYMVIQNPFPMNPNRLFLNSLEEKEKNIELIFDVEGPNGVGNVTDFYLHNFDSIFLVDRYSYLLSLVDSSGKVKLSYRLKKSEGNKPDEVSSLPFTLKGRDIRLADGSIYIPTVPDIDPYQNAYKNKNLIVKVDLSDGKIEYLLGYPTSFGNEFLGGPDHFLPSITAFRNPNEFLISYPTSDSVYFFDAKNDVLRKMFISKSDFVENIKSPNPQNWEYEDRTRHQLETPRHALVIFDQFREKIYRISLGGFDDESVDKIMKNSKVTPRKASLNVHDITGRLISTHVIDTRNYDPFDIIVLENGLYLGENSNKSENEKTFYKIAFD</sequence>
<dbReference type="AlphaFoldDB" id="I3Z303"/>
<dbReference type="Proteomes" id="UP000006050">
    <property type="component" value="Chromosome"/>
</dbReference>
<dbReference type="HOGENOM" id="CLU_691993_0_0_10"/>
<gene>
    <name evidence="1" type="ordered locus">Belba_0978</name>
</gene>
<accession>I3Z303</accession>
<dbReference type="RefSeq" id="WP_014771628.1">
    <property type="nucleotide sequence ID" value="NC_018010.1"/>
</dbReference>
<dbReference type="OrthoDB" id="827692at2"/>
<proteinExistence type="predicted"/>
<dbReference type="InterPro" id="IPR025316">
    <property type="entry name" value="DUF4221"/>
</dbReference>
<keyword evidence="2" id="KW-1185">Reference proteome</keyword>
<dbReference type="KEGG" id="bbd:Belba_0978"/>